<dbReference type="EMBL" id="LXQA011433314">
    <property type="protein sequence ID" value="MCI97117.1"/>
    <property type="molecule type" value="Genomic_DNA"/>
</dbReference>
<organism evidence="2 3">
    <name type="scientific">Trifolium medium</name>
    <dbReference type="NCBI Taxonomy" id="97028"/>
    <lineage>
        <taxon>Eukaryota</taxon>
        <taxon>Viridiplantae</taxon>
        <taxon>Streptophyta</taxon>
        <taxon>Embryophyta</taxon>
        <taxon>Tracheophyta</taxon>
        <taxon>Spermatophyta</taxon>
        <taxon>Magnoliopsida</taxon>
        <taxon>eudicotyledons</taxon>
        <taxon>Gunneridae</taxon>
        <taxon>Pentapetalae</taxon>
        <taxon>rosids</taxon>
        <taxon>fabids</taxon>
        <taxon>Fabales</taxon>
        <taxon>Fabaceae</taxon>
        <taxon>Papilionoideae</taxon>
        <taxon>50 kb inversion clade</taxon>
        <taxon>NPAAA clade</taxon>
        <taxon>Hologalegina</taxon>
        <taxon>IRL clade</taxon>
        <taxon>Trifolieae</taxon>
        <taxon>Trifolium</taxon>
    </lineage>
</organism>
<feature type="non-terminal residue" evidence="2">
    <location>
        <position position="54"/>
    </location>
</feature>
<comment type="caution">
    <text evidence="2">The sequence shown here is derived from an EMBL/GenBank/DDBJ whole genome shotgun (WGS) entry which is preliminary data.</text>
</comment>
<accession>A0A392W9Q1</accession>
<reference evidence="2 3" key="1">
    <citation type="journal article" date="2018" name="Front. Plant Sci.">
        <title>Red Clover (Trifolium pratense) and Zigzag Clover (T. medium) - A Picture of Genomic Similarities and Differences.</title>
        <authorList>
            <person name="Dluhosova J."/>
            <person name="Istvanek J."/>
            <person name="Nedelnik J."/>
            <person name="Repkova J."/>
        </authorList>
    </citation>
    <scope>NUCLEOTIDE SEQUENCE [LARGE SCALE GENOMIC DNA]</scope>
    <source>
        <strain evidence="3">cv. 10/8</strain>
        <tissue evidence="2">Leaf</tissue>
    </source>
</reference>
<keyword evidence="3" id="KW-1185">Reference proteome</keyword>
<name>A0A392W9Q1_9FABA</name>
<evidence type="ECO:0000313" key="2">
    <source>
        <dbReference type="EMBL" id="MCI97117.1"/>
    </source>
</evidence>
<protein>
    <submittedName>
        <fullName evidence="2">Uncharacterized protein</fullName>
    </submittedName>
</protein>
<feature type="region of interest" description="Disordered" evidence="1">
    <location>
        <begin position="1"/>
        <end position="33"/>
    </location>
</feature>
<dbReference type="Proteomes" id="UP000265520">
    <property type="component" value="Unassembled WGS sequence"/>
</dbReference>
<evidence type="ECO:0000256" key="1">
    <source>
        <dbReference type="SAM" id="MobiDB-lite"/>
    </source>
</evidence>
<feature type="compositionally biased region" description="Basic and acidic residues" evidence="1">
    <location>
        <begin position="1"/>
        <end position="16"/>
    </location>
</feature>
<dbReference type="AlphaFoldDB" id="A0A392W9Q1"/>
<evidence type="ECO:0000313" key="3">
    <source>
        <dbReference type="Proteomes" id="UP000265520"/>
    </source>
</evidence>
<proteinExistence type="predicted"/>
<sequence>MREKVRSRFHHGRDIDAGLVHRPSSPVGRSTFCPLDHEATVTYPSRERGRSRDR</sequence>